<sequence>MVRAVKSTEGRIEKETELPKETRGRLPLYLRQLEELCECGRTWVTSEQLVEDLPGISPYILRKDLSYLGDYGTKGRGYNVPLLLDELKDLLNLQSSRKVALVGVGDVGSTLLEGTNLDPWGVEITLAFDRNPEIIGTKVGDLRVKPAGEMVEAIREQDIKIAIMAVPASGAQEIADKLASAGIRGIVNLAPVLLDLPEEVKVFQMDITSKLVELGCYL</sequence>
<dbReference type="GO" id="GO:0003677">
    <property type="term" value="F:DNA binding"/>
    <property type="evidence" value="ECO:0007669"/>
    <property type="project" value="UniProtKB-KW"/>
</dbReference>
<keyword evidence="1" id="KW-0963">Cytoplasm</keyword>
<dbReference type="AlphaFoldDB" id="M1PP47"/>
<dbReference type="NCBIfam" id="NF003995">
    <property type="entry name" value="PRK05472.2-4"/>
    <property type="match status" value="1"/>
</dbReference>
<keyword evidence="3" id="KW-0805">Transcription regulation</keyword>
<feature type="domain" description="CoA-binding" evidence="6">
    <location>
        <begin position="93"/>
        <end position="193"/>
    </location>
</feature>
<accession>M1PP47</accession>
<dbReference type="PANTHER" id="PTHR35786:SF1">
    <property type="entry name" value="REDOX-SENSING TRANSCRIPTIONAL REPRESSOR REX 1"/>
    <property type="match status" value="1"/>
</dbReference>
<evidence type="ECO:0000259" key="6">
    <source>
        <dbReference type="SMART" id="SM00881"/>
    </source>
</evidence>
<dbReference type="SUPFAM" id="SSF46785">
    <property type="entry name" value="Winged helix' DNA-binding domain"/>
    <property type="match status" value="1"/>
</dbReference>
<proteinExistence type="inferred from homology"/>
<keyword evidence="5" id="KW-0804">Transcription</keyword>
<dbReference type="Gene3D" id="1.10.10.10">
    <property type="entry name" value="Winged helix-like DNA-binding domain superfamily/Winged helix DNA-binding domain"/>
    <property type="match status" value="1"/>
</dbReference>
<dbReference type="NCBIfam" id="NF003994">
    <property type="entry name" value="PRK05472.2-3"/>
    <property type="match status" value="1"/>
</dbReference>
<evidence type="ECO:0000256" key="5">
    <source>
        <dbReference type="ARBA" id="ARBA00023163"/>
    </source>
</evidence>
<evidence type="ECO:0000256" key="2">
    <source>
        <dbReference type="ARBA" id="ARBA00022491"/>
    </source>
</evidence>
<keyword evidence="4" id="KW-0238">DNA-binding</keyword>
<organism evidence="7">
    <name type="scientific">uncultured organism</name>
    <dbReference type="NCBI Taxonomy" id="155900"/>
    <lineage>
        <taxon>unclassified sequences</taxon>
        <taxon>environmental samples</taxon>
    </lineage>
</organism>
<dbReference type="InterPro" id="IPR036390">
    <property type="entry name" value="WH_DNA-bd_sf"/>
</dbReference>
<evidence type="ECO:0000256" key="3">
    <source>
        <dbReference type="ARBA" id="ARBA00023015"/>
    </source>
</evidence>
<dbReference type="GO" id="GO:0051775">
    <property type="term" value="P:response to redox state"/>
    <property type="evidence" value="ECO:0007669"/>
    <property type="project" value="InterPro"/>
</dbReference>
<dbReference type="HAMAP" id="MF_01131">
    <property type="entry name" value="Rex"/>
    <property type="match status" value="1"/>
</dbReference>
<dbReference type="InterPro" id="IPR022876">
    <property type="entry name" value="Tscrpt_rep_Rex"/>
</dbReference>
<dbReference type="InterPro" id="IPR036291">
    <property type="entry name" value="NAD(P)-bd_dom_sf"/>
</dbReference>
<evidence type="ECO:0000313" key="7">
    <source>
        <dbReference type="EMBL" id="AGF92860.1"/>
    </source>
</evidence>
<dbReference type="NCBIfam" id="NF003996">
    <property type="entry name" value="PRK05472.2-5"/>
    <property type="match status" value="1"/>
</dbReference>
<dbReference type="Pfam" id="PF02629">
    <property type="entry name" value="CoA_binding"/>
    <property type="match status" value="1"/>
</dbReference>
<name>M1PP47_9ZZZZ</name>
<dbReference type="Pfam" id="PF06971">
    <property type="entry name" value="Put_DNA-bind_N"/>
    <property type="match status" value="1"/>
</dbReference>
<dbReference type="SUPFAM" id="SSF51735">
    <property type="entry name" value="NAD(P)-binding Rossmann-fold domains"/>
    <property type="match status" value="1"/>
</dbReference>
<dbReference type="EMBL" id="JX684074">
    <property type="protein sequence ID" value="AGF92860.1"/>
    <property type="molecule type" value="Genomic_DNA"/>
</dbReference>
<keyword evidence="2" id="KW-0678">Repressor</keyword>
<dbReference type="InterPro" id="IPR003781">
    <property type="entry name" value="CoA-bd"/>
</dbReference>
<dbReference type="InterPro" id="IPR009718">
    <property type="entry name" value="Rex_DNA-bd_C_dom"/>
</dbReference>
<dbReference type="SMART" id="SM00881">
    <property type="entry name" value="CoA_binding"/>
    <property type="match status" value="1"/>
</dbReference>
<gene>
    <name evidence="7" type="ORF">FLSS-2_0021</name>
</gene>
<dbReference type="Gene3D" id="3.40.50.720">
    <property type="entry name" value="NAD(P)-binding Rossmann-like Domain"/>
    <property type="match status" value="1"/>
</dbReference>
<protein>
    <submittedName>
        <fullName evidence="7">Redox-sensing transcriptional repressor Rex</fullName>
    </submittedName>
</protein>
<dbReference type="GO" id="GO:0045892">
    <property type="term" value="P:negative regulation of DNA-templated transcription"/>
    <property type="evidence" value="ECO:0007669"/>
    <property type="project" value="InterPro"/>
</dbReference>
<evidence type="ECO:0000256" key="4">
    <source>
        <dbReference type="ARBA" id="ARBA00023125"/>
    </source>
</evidence>
<dbReference type="InterPro" id="IPR036388">
    <property type="entry name" value="WH-like_DNA-bd_sf"/>
</dbReference>
<evidence type="ECO:0000256" key="1">
    <source>
        <dbReference type="ARBA" id="ARBA00022490"/>
    </source>
</evidence>
<reference evidence="7" key="1">
    <citation type="journal article" date="2013" name="Syst. Appl. Microbiol.">
        <title>New insights into the archaeal diversity of a hypersaline microbial mat obtained by a metagenomic approach.</title>
        <authorList>
            <person name="Lopez-Lopez A."/>
            <person name="Richter M."/>
            <person name="Pena A."/>
            <person name="Tamames J."/>
            <person name="Rossello-Mora R."/>
        </authorList>
    </citation>
    <scope>NUCLEOTIDE SEQUENCE</scope>
</reference>
<dbReference type="PANTHER" id="PTHR35786">
    <property type="entry name" value="REDOX-SENSING TRANSCRIPTIONAL REPRESSOR REX"/>
    <property type="match status" value="1"/>
</dbReference>